<dbReference type="InterPro" id="IPR043828">
    <property type="entry name" value="DUF5805"/>
</dbReference>
<comment type="caution">
    <text evidence="2">The sequence shown here is derived from an EMBL/GenBank/DDBJ whole genome shotgun (WGS) entry which is preliminary data.</text>
</comment>
<dbReference type="InParanoid" id="M0MK50"/>
<dbReference type="AlphaFoldDB" id="M0MK50"/>
<evidence type="ECO:0000313" key="2">
    <source>
        <dbReference type="EMBL" id="EMA44830.1"/>
    </source>
</evidence>
<gene>
    <name evidence="2" type="ORF">C449_09234</name>
</gene>
<reference evidence="2 3" key="1">
    <citation type="journal article" date="2014" name="PLoS Genet.">
        <title>Phylogenetically driven sequencing of extremely halophilic archaea reveals strategies for static and dynamic osmo-response.</title>
        <authorList>
            <person name="Becker E.A."/>
            <person name="Seitzer P.M."/>
            <person name="Tritt A."/>
            <person name="Larsen D."/>
            <person name="Krusor M."/>
            <person name="Yao A.I."/>
            <person name="Wu D."/>
            <person name="Madern D."/>
            <person name="Eisen J.A."/>
            <person name="Darling A.E."/>
            <person name="Facciotti M.T."/>
        </authorList>
    </citation>
    <scope>NUCLEOTIDE SEQUENCE [LARGE SCALE GENOMIC DNA]</scope>
    <source>
        <strain evidence="2 3">DSM 5350</strain>
    </source>
</reference>
<protein>
    <submittedName>
        <fullName evidence="2">Uncharacterized protein</fullName>
    </submittedName>
</protein>
<dbReference type="Pfam" id="PF19121">
    <property type="entry name" value="DUF5805"/>
    <property type="match status" value="1"/>
</dbReference>
<name>M0MK50_9EURY</name>
<evidence type="ECO:0000256" key="1">
    <source>
        <dbReference type="SAM" id="MobiDB-lite"/>
    </source>
</evidence>
<dbReference type="Proteomes" id="UP000011669">
    <property type="component" value="Unassembled WGS sequence"/>
</dbReference>
<accession>M0MK50</accession>
<organism evidence="2 3">
    <name type="scientific">Halococcus saccharolyticus DSM 5350</name>
    <dbReference type="NCBI Taxonomy" id="1227455"/>
    <lineage>
        <taxon>Archaea</taxon>
        <taxon>Methanobacteriati</taxon>
        <taxon>Methanobacteriota</taxon>
        <taxon>Stenosarchaea group</taxon>
        <taxon>Halobacteria</taxon>
        <taxon>Halobacteriales</taxon>
        <taxon>Halococcaceae</taxon>
        <taxon>Halococcus</taxon>
    </lineage>
</organism>
<evidence type="ECO:0000313" key="3">
    <source>
        <dbReference type="Proteomes" id="UP000011669"/>
    </source>
</evidence>
<feature type="region of interest" description="Disordered" evidence="1">
    <location>
        <begin position="46"/>
        <end position="71"/>
    </location>
</feature>
<dbReference type="OrthoDB" id="210343at2157"/>
<keyword evidence="3" id="KW-1185">Reference proteome</keyword>
<sequence length="132" mass="14812">MTDGTDTDQKEVRVSVSAHQKAQWREHADELGMNQSEFVRTMTQAGRRGFAVDTDEAGQAGSEDETPGVDGLEDRVFDVLDDGYCSWDELVESLIEDIKGDLETTLQRLQRENRVQYSGRHGGYTLRNVDGD</sequence>
<dbReference type="PATRIC" id="fig|1227455.4.peg.1890"/>
<feature type="region of interest" description="Disordered" evidence="1">
    <location>
        <begin position="1"/>
        <end position="29"/>
    </location>
</feature>
<dbReference type="EMBL" id="AOMD01000021">
    <property type="protein sequence ID" value="EMA44830.1"/>
    <property type="molecule type" value="Genomic_DNA"/>
</dbReference>
<dbReference type="RefSeq" id="WP_006077700.1">
    <property type="nucleotide sequence ID" value="NZ_AOMD01000021.1"/>
</dbReference>
<proteinExistence type="predicted"/>